<name>A0AAU8FGF3_9BACT</name>
<dbReference type="GO" id="GO:0006355">
    <property type="term" value="P:regulation of DNA-templated transcription"/>
    <property type="evidence" value="ECO:0007669"/>
    <property type="project" value="UniProtKB-ARBA"/>
</dbReference>
<sequence length="122" mass="14059">MAYNRTTRKEWEKAPAACSIELALATISGKWIMRIYGLLRDRESVRYCDINNQLENISEKTLTAQLRKMEQDGIVTRMVYPEVPPRVEYRLTPLGQSLHAVYDALINWGEHYAESKKAKKAG</sequence>
<dbReference type="PROSITE" id="PS51118">
    <property type="entry name" value="HTH_HXLR"/>
    <property type="match status" value="1"/>
</dbReference>
<evidence type="ECO:0000313" key="5">
    <source>
        <dbReference type="EMBL" id="XCH23620.1"/>
    </source>
</evidence>
<feature type="domain" description="HTH hxlR-type" evidence="4">
    <location>
        <begin position="18"/>
        <end position="117"/>
    </location>
</feature>
<evidence type="ECO:0000256" key="1">
    <source>
        <dbReference type="ARBA" id="ARBA00023015"/>
    </source>
</evidence>
<organism evidence="5">
    <name type="scientific">Dyadobacter sp. 676</name>
    <dbReference type="NCBI Taxonomy" id="3088362"/>
    <lineage>
        <taxon>Bacteria</taxon>
        <taxon>Pseudomonadati</taxon>
        <taxon>Bacteroidota</taxon>
        <taxon>Cytophagia</taxon>
        <taxon>Cytophagales</taxon>
        <taxon>Spirosomataceae</taxon>
        <taxon>Dyadobacter</taxon>
    </lineage>
</organism>
<dbReference type="GO" id="GO:0003677">
    <property type="term" value="F:DNA binding"/>
    <property type="evidence" value="ECO:0007669"/>
    <property type="project" value="UniProtKB-KW"/>
</dbReference>
<dbReference type="EMBL" id="CP159289">
    <property type="protein sequence ID" value="XCH23620.1"/>
    <property type="molecule type" value="Genomic_DNA"/>
</dbReference>
<dbReference type="SUPFAM" id="SSF46785">
    <property type="entry name" value="Winged helix' DNA-binding domain"/>
    <property type="match status" value="1"/>
</dbReference>
<dbReference type="CDD" id="cd00090">
    <property type="entry name" value="HTH_ARSR"/>
    <property type="match status" value="1"/>
</dbReference>
<dbReference type="InterPro" id="IPR011991">
    <property type="entry name" value="ArsR-like_HTH"/>
</dbReference>
<reference evidence="5" key="1">
    <citation type="submission" date="2024-06" db="EMBL/GenBank/DDBJ databases">
        <title>Sequencing and assembly of the genome of Dyadobacter sp. strain 676, a symbiont of Cyamopsis tetragonoloba.</title>
        <authorList>
            <person name="Guro P."/>
            <person name="Sazanova A."/>
            <person name="Kuznetsova I."/>
            <person name="Belimov A."/>
            <person name="Safronova V."/>
        </authorList>
    </citation>
    <scope>NUCLEOTIDE SEQUENCE</scope>
    <source>
        <strain evidence="5">676</strain>
    </source>
</reference>
<dbReference type="PANTHER" id="PTHR33204">
    <property type="entry name" value="TRANSCRIPTIONAL REGULATOR, MARR FAMILY"/>
    <property type="match status" value="1"/>
</dbReference>
<protein>
    <submittedName>
        <fullName evidence="5">Helix-turn-helix domain-containing protein</fullName>
    </submittedName>
</protein>
<keyword evidence="2" id="KW-0238">DNA-binding</keyword>
<dbReference type="RefSeq" id="WP_353718944.1">
    <property type="nucleotide sequence ID" value="NZ_CP159289.1"/>
</dbReference>
<keyword evidence="3" id="KW-0804">Transcription</keyword>
<gene>
    <name evidence="5" type="ORF">ABV298_25450</name>
</gene>
<dbReference type="Pfam" id="PF01638">
    <property type="entry name" value="HxlR"/>
    <property type="match status" value="1"/>
</dbReference>
<dbReference type="InterPro" id="IPR002577">
    <property type="entry name" value="HTH_HxlR"/>
</dbReference>
<dbReference type="Gene3D" id="1.10.10.10">
    <property type="entry name" value="Winged helix-like DNA-binding domain superfamily/Winged helix DNA-binding domain"/>
    <property type="match status" value="1"/>
</dbReference>
<dbReference type="AlphaFoldDB" id="A0AAU8FGF3"/>
<dbReference type="InterPro" id="IPR036390">
    <property type="entry name" value="WH_DNA-bd_sf"/>
</dbReference>
<evidence type="ECO:0000256" key="2">
    <source>
        <dbReference type="ARBA" id="ARBA00023125"/>
    </source>
</evidence>
<proteinExistence type="predicted"/>
<accession>A0AAU8FGF3</accession>
<evidence type="ECO:0000256" key="3">
    <source>
        <dbReference type="ARBA" id="ARBA00023163"/>
    </source>
</evidence>
<dbReference type="InterPro" id="IPR036388">
    <property type="entry name" value="WH-like_DNA-bd_sf"/>
</dbReference>
<evidence type="ECO:0000259" key="4">
    <source>
        <dbReference type="PROSITE" id="PS51118"/>
    </source>
</evidence>
<keyword evidence="1" id="KW-0805">Transcription regulation</keyword>